<dbReference type="InterPro" id="IPR006226">
    <property type="entry name" value="Mtu_PIN"/>
</dbReference>
<organism evidence="7 8">
    <name type="scientific">Turneriella parva (strain ATCC BAA-1111 / DSM 21527 / NCTC 11395 / H)</name>
    <name type="common">Leptospira parva</name>
    <dbReference type="NCBI Taxonomy" id="869212"/>
    <lineage>
        <taxon>Bacteria</taxon>
        <taxon>Pseudomonadati</taxon>
        <taxon>Spirochaetota</taxon>
        <taxon>Spirochaetia</taxon>
        <taxon>Leptospirales</taxon>
        <taxon>Leptospiraceae</taxon>
        <taxon>Turneriella</taxon>
    </lineage>
</organism>
<reference evidence="7 8" key="1">
    <citation type="submission" date="2012-06" db="EMBL/GenBank/DDBJ databases">
        <title>The complete chromosome of genome of Turneriella parva DSM 21527.</title>
        <authorList>
            <consortium name="US DOE Joint Genome Institute (JGI-PGF)"/>
            <person name="Lucas S."/>
            <person name="Han J."/>
            <person name="Lapidus A."/>
            <person name="Bruce D."/>
            <person name="Goodwin L."/>
            <person name="Pitluck S."/>
            <person name="Peters L."/>
            <person name="Kyrpides N."/>
            <person name="Mavromatis K."/>
            <person name="Ivanova N."/>
            <person name="Mikhailova N."/>
            <person name="Chertkov O."/>
            <person name="Detter J.C."/>
            <person name="Tapia R."/>
            <person name="Han C."/>
            <person name="Land M."/>
            <person name="Hauser L."/>
            <person name="Markowitz V."/>
            <person name="Cheng J.-F."/>
            <person name="Hugenholtz P."/>
            <person name="Woyke T."/>
            <person name="Wu D."/>
            <person name="Gronow S."/>
            <person name="Wellnitz S."/>
            <person name="Brambilla E."/>
            <person name="Klenk H.-P."/>
            <person name="Eisen J.A."/>
        </authorList>
    </citation>
    <scope>NUCLEOTIDE SEQUENCE [LARGE SCALE GENOMIC DNA]</scope>
    <source>
        <strain evidence="8">ATCC BAA-1111 / DSM 21527 / NCTC 11395 / H</strain>
    </source>
</reference>
<feature type="binding site" evidence="5">
    <location>
        <position position="108"/>
    </location>
    <ligand>
        <name>Mg(2+)</name>
        <dbReference type="ChEBI" id="CHEBI:18420"/>
    </ligand>
</feature>
<evidence type="ECO:0000256" key="4">
    <source>
        <dbReference type="ARBA" id="ARBA00022801"/>
    </source>
</evidence>
<dbReference type="GO" id="GO:0016788">
    <property type="term" value="F:hydrolase activity, acting on ester bonds"/>
    <property type="evidence" value="ECO:0007669"/>
    <property type="project" value="InterPro"/>
</dbReference>
<dbReference type="OrthoDB" id="556169at2"/>
<evidence type="ECO:0000256" key="3">
    <source>
        <dbReference type="ARBA" id="ARBA00022723"/>
    </source>
</evidence>
<keyword evidence="5" id="KW-0460">Magnesium</keyword>
<dbReference type="InterPro" id="IPR022907">
    <property type="entry name" value="VapC_family"/>
</dbReference>
<dbReference type="AlphaFoldDB" id="I4B0K9"/>
<dbReference type="GO" id="GO:0090729">
    <property type="term" value="F:toxin activity"/>
    <property type="evidence" value="ECO:0007669"/>
    <property type="project" value="UniProtKB-KW"/>
</dbReference>
<keyword evidence="1 5" id="KW-1277">Toxin-antitoxin system</keyword>
<evidence type="ECO:0000256" key="5">
    <source>
        <dbReference type="HAMAP-Rule" id="MF_00265"/>
    </source>
</evidence>
<dbReference type="SUPFAM" id="SSF88723">
    <property type="entry name" value="PIN domain-like"/>
    <property type="match status" value="1"/>
</dbReference>
<dbReference type="KEGG" id="tpx:Turpa_0154"/>
<dbReference type="InterPro" id="IPR029060">
    <property type="entry name" value="PIN-like_dom_sf"/>
</dbReference>
<comment type="function">
    <text evidence="5">Toxic component of a toxin-antitoxin (TA) system. An RNase.</text>
</comment>
<dbReference type="InterPro" id="IPR002716">
    <property type="entry name" value="PIN_dom"/>
</dbReference>
<evidence type="ECO:0000256" key="2">
    <source>
        <dbReference type="ARBA" id="ARBA00022722"/>
    </source>
</evidence>
<dbReference type="RefSeq" id="WP_014801337.1">
    <property type="nucleotide sequence ID" value="NC_018020.1"/>
</dbReference>
<dbReference type="HAMAP" id="MF_00265">
    <property type="entry name" value="VapC_Nob1"/>
    <property type="match status" value="1"/>
</dbReference>
<accession>I4B0K9</accession>
<keyword evidence="8" id="KW-1185">Reference proteome</keyword>
<dbReference type="Pfam" id="PF01850">
    <property type="entry name" value="PIN"/>
    <property type="match status" value="1"/>
</dbReference>
<dbReference type="EC" id="3.1.-.-" evidence="5"/>
<dbReference type="STRING" id="869212.Turpa_0154"/>
<feature type="binding site" evidence="5">
    <location>
        <position position="5"/>
    </location>
    <ligand>
        <name>Mg(2+)</name>
        <dbReference type="ChEBI" id="CHEBI:18420"/>
    </ligand>
</feature>
<feature type="domain" description="PIN" evidence="6">
    <location>
        <begin position="4"/>
        <end position="134"/>
    </location>
</feature>
<dbReference type="HOGENOM" id="CLU_146668_1_0_12"/>
<dbReference type="GO" id="GO:0045926">
    <property type="term" value="P:negative regulation of growth"/>
    <property type="evidence" value="ECO:0007669"/>
    <property type="project" value="UniProtKB-ARBA"/>
</dbReference>
<evidence type="ECO:0000259" key="6">
    <source>
        <dbReference type="Pfam" id="PF01850"/>
    </source>
</evidence>
<gene>
    <name evidence="5" type="primary">vapC</name>
    <name evidence="7" type="ordered locus">Turpa_0154</name>
</gene>
<keyword evidence="4 5" id="KW-0378">Hydrolase</keyword>
<dbReference type="Proteomes" id="UP000006048">
    <property type="component" value="Chromosome"/>
</dbReference>
<keyword evidence="2 5" id="KW-0540">Nuclease</keyword>
<dbReference type="GO" id="GO:0004540">
    <property type="term" value="F:RNA nuclease activity"/>
    <property type="evidence" value="ECO:0007669"/>
    <property type="project" value="InterPro"/>
</dbReference>
<sequence length="146" mass="16443">MYSIDANIFIYAAIKGEPRQVEAEQFLNRILSTQEPCFLCWETLHAFVRIVTNPAIFQRPMPFAKACAYVESVMAMPQVEMLAPGPESFRLLAGYAEIMPVKGKLVSDAIIASQLEAAGIRTIYTNDRDFHKFPALKPKNPFSSRK</sequence>
<comment type="similarity">
    <text evidence="5">Belongs to the PINc/VapC protein family.</text>
</comment>
<keyword evidence="5" id="KW-0800">Toxin</keyword>
<evidence type="ECO:0000313" key="8">
    <source>
        <dbReference type="Proteomes" id="UP000006048"/>
    </source>
</evidence>
<protein>
    <recommendedName>
        <fullName evidence="5">Ribonuclease VapC</fullName>
        <shortName evidence="5">RNase VapC</shortName>
        <ecNumber evidence="5">3.1.-.-</ecNumber>
    </recommendedName>
    <alternativeName>
        <fullName evidence="5">Toxin VapC</fullName>
    </alternativeName>
</protein>
<dbReference type="GO" id="GO:0000287">
    <property type="term" value="F:magnesium ion binding"/>
    <property type="evidence" value="ECO:0007669"/>
    <property type="project" value="UniProtKB-UniRule"/>
</dbReference>
<comment type="cofactor">
    <cofactor evidence="5">
        <name>Mg(2+)</name>
        <dbReference type="ChEBI" id="CHEBI:18420"/>
    </cofactor>
</comment>
<name>I4B0K9_TURPD</name>
<proteinExistence type="inferred from homology"/>
<dbReference type="EMBL" id="CP002959">
    <property type="protein sequence ID" value="AFM10816.1"/>
    <property type="molecule type" value="Genomic_DNA"/>
</dbReference>
<keyword evidence="3 5" id="KW-0479">Metal-binding</keyword>
<evidence type="ECO:0000256" key="1">
    <source>
        <dbReference type="ARBA" id="ARBA00022649"/>
    </source>
</evidence>
<dbReference type="NCBIfam" id="TIGR00028">
    <property type="entry name" value="Mtu_PIN_fam"/>
    <property type="match status" value="1"/>
</dbReference>
<dbReference type="Gene3D" id="3.40.50.1010">
    <property type="entry name" value="5'-nuclease"/>
    <property type="match status" value="1"/>
</dbReference>
<evidence type="ECO:0000313" key="7">
    <source>
        <dbReference type="EMBL" id="AFM10816.1"/>
    </source>
</evidence>